<dbReference type="Proteomes" id="UP000293520">
    <property type="component" value="Unassembled WGS sequence"/>
</dbReference>
<name>A0A4Q9G1C5_9RHOB</name>
<protein>
    <submittedName>
        <fullName evidence="7">Asparaginase</fullName>
    </submittedName>
</protein>
<dbReference type="RefSeq" id="WP_130991422.1">
    <property type="nucleotide sequence ID" value="NZ_SISK01000008.1"/>
</dbReference>
<comment type="caution">
    <text evidence="7">The sequence shown here is derived from an EMBL/GenBank/DDBJ whole genome shotgun (WGS) entry which is preliminary data.</text>
</comment>
<evidence type="ECO:0000259" key="6">
    <source>
        <dbReference type="Pfam" id="PF17763"/>
    </source>
</evidence>
<proteinExistence type="inferred from homology"/>
<evidence type="ECO:0000256" key="4">
    <source>
        <dbReference type="PROSITE-ProRule" id="PRU10099"/>
    </source>
</evidence>
<dbReference type="PIRSF" id="PIRSF001220">
    <property type="entry name" value="L-ASNase_gatD"/>
    <property type="match status" value="1"/>
</dbReference>
<evidence type="ECO:0000313" key="8">
    <source>
        <dbReference type="Proteomes" id="UP000293520"/>
    </source>
</evidence>
<dbReference type="PIRSF" id="PIRSF500176">
    <property type="entry name" value="L_ASNase"/>
    <property type="match status" value="1"/>
</dbReference>
<dbReference type="InterPro" id="IPR027473">
    <property type="entry name" value="L-asparaginase_C"/>
</dbReference>
<keyword evidence="8" id="KW-1185">Reference proteome</keyword>
<comment type="similarity">
    <text evidence="1">Belongs to the asparaginase 1 family.</text>
</comment>
<evidence type="ECO:0000256" key="3">
    <source>
        <dbReference type="PIRSR" id="PIRSR001220-2"/>
    </source>
</evidence>
<dbReference type="Pfam" id="PF00710">
    <property type="entry name" value="Asparaginase"/>
    <property type="match status" value="1"/>
</dbReference>
<dbReference type="PANTHER" id="PTHR11707">
    <property type="entry name" value="L-ASPARAGINASE"/>
    <property type="match status" value="1"/>
</dbReference>
<gene>
    <name evidence="7" type="ORF">EYE42_11210</name>
</gene>
<dbReference type="OrthoDB" id="9788068at2"/>
<evidence type="ECO:0000313" key="7">
    <source>
        <dbReference type="EMBL" id="TBN39000.1"/>
    </source>
</evidence>
<feature type="domain" description="Asparaginase/glutaminase C-terminal" evidence="6">
    <location>
        <begin position="190"/>
        <end position="296"/>
    </location>
</feature>
<feature type="binding site" evidence="3">
    <location>
        <position position="57"/>
    </location>
    <ligand>
        <name>substrate</name>
    </ligand>
</feature>
<dbReference type="GO" id="GO:0006520">
    <property type="term" value="P:amino acid metabolic process"/>
    <property type="evidence" value="ECO:0007669"/>
    <property type="project" value="InterPro"/>
</dbReference>
<dbReference type="PRINTS" id="PR00139">
    <property type="entry name" value="ASNGLNASE"/>
</dbReference>
<dbReference type="PROSITE" id="PS51732">
    <property type="entry name" value="ASN_GLN_ASE_3"/>
    <property type="match status" value="1"/>
</dbReference>
<dbReference type="InterPro" id="IPR020827">
    <property type="entry name" value="Asparaginase/glutaminase_AS1"/>
</dbReference>
<dbReference type="Pfam" id="PF17763">
    <property type="entry name" value="Asparaginase_C"/>
    <property type="match status" value="1"/>
</dbReference>
<dbReference type="Gene3D" id="3.40.50.40">
    <property type="match status" value="1"/>
</dbReference>
<dbReference type="Gene3D" id="3.40.50.1170">
    <property type="entry name" value="L-asparaginase, N-terminal domain"/>
    <property type="match status" value="1"/>
</dbReference>
<dbReference type="PROSITE" id="PS00144">
    <property type="entry name" value="ASN_GLN_ASE_1"/>
    <property type="match status" value="1"/>
</dbReference>
<reference evidence="7 8" key="1">
    <citation type="submission" date="2019-02" db="EMBL/GenBank/DDBJ databases">
        <title>Paracoccus subflavus sp. nov., isolated from marine sediment of the Pacific Ocean.</title>
        <authorList>
            <person name="Zhang G."/>
        </authorList>
    </citation>
    <scope>NUCLEOTIDE SEQUENCE [LARGE SCALE GENOMIC DNA]</scope>
    <source>
        <strain evidence="7 8">GY0581</strain>
    </source>
</reference>
<evidence type="ECO:0000259" key="5">
    <source>
        <dbReference type="Pfam" id="PF00710"/>
    </source>
</evidence>
<dbReference type="InterPro" id="IPR006034">
    <property type="entry name" value="Asparaginase/glutaminase-like"/>
</dbReference>
<feature type="active site" description="O-isoaspartyl threonine intermediate" evidence="2">
    <location>
        <position position="15"/>
    </location>
</feature>
<dbReference type="GO" id="GO:0004067">
    <property type="term" value="F:asparaginase activity"/>
    <property type="evidence" value="ECO:0007669"/>
    <property type="project" value="UniProtKB-UniRule"/>
</dbReference>
<evidence type="ECO:0000256" key="2">
    <source>
        <dbReference type="PIRSR" id="PIRSR001220-1"/>
    </source>
</evidence>
<dbReference type="InterPro" id="IPR036152">
    <property type="entry name" value="Asp/glu_Ase-like_sf"/>
</dbReference>
<organism evidence="7 8">
    <name type="scientific">Paracoccus subflavus</name>
    <dbReference type="NCBI Taxonomy" id="2528244"/>
    <lineage>
        <taxon>Bacteria</taxon>
        <taxon>Pseudomonadati</taxon>
        <taxon>Pseudomonadota</taxon>
        <taxon>Alphaproteobacteria</taxon>
        <taxon>Rhodobacterales</taxon>
        <taxon>Paracoccaceae</taxon>
        <taxon>Paracoccus</taxon>
    </lineage>
</organism>
<feature type="binding site" evidence="3">
    <location>
        <begin position="90"/>
        <end position="91"/>
    </location>
    <ligand>
        <name>substrate</name>
    </ligand>
</feature>
<dbReference type="EMBL" id="SISK01000008">
    <property type="protein sequence ID" value="TBN39000.1"/>
    <property type="molecule type" value="Genomic_DNA"/>
</dbReference>
<feature type="active site" evidence="4">
    <location>
        <position position="15"/>
    </location>
</feature>
<accession>A0A4Q9G1C5</accession>
<sequence length="305" mass="30484">MPDGPLFSIIATGGTIASRTASDGSSTPSLDGRALLARLGSLPPVRLRAVDLMARDSSTLTLADMQAISDAVGAELADPRVAGVVVLHGTDSMEETALLLALQHGPAPVMLTGAQFTDDHPLADGPANMAAAIRAVLDGPGGGVRVAFGGRLLPAWGLIKNATDNADAFRLAVETPMPDIRLEAPVDRVRVDVVAVHPGAEAVHLDASLETGAQGIVLAALGSGNATAAVVAAVGRCRDRGVPVVLSSRVPMGRLAASYGGGGGGHDLVAAGAVLSPVLRPGQARVLLAALIAAGQAGRAGEVFG</sequence>
<evidence type="ECO:0000256" key="1">
    <source>
        <dbReference type="ARBA" id="ARBA00010518"/>
    </source>
</evidence>
<dbReference type="InterPro" id="IPR027474">
    <property type="entry name" value="L-asparaginase_N"/>
</dbReference>
<dbReference type="SUPFAM" id="SSF53774">
    <property type="entry name" value="Glutaminase/Asparaginase"/>
    <property type="match status" value="1"/>
</dbReference>
<feature type="domain" description="L-asparaginase N-terminal" evidence="5">
    <location>
        <begin position="9"/>
        <end position="176"/>
    </location>
</feature>
<dbReference type="PANTHER" id="PTHR11707:SF28">
    <property type="entry name" value="60 KDA LYSOPHOSPHOLIPASE"/>
    <property type="match status" value="1"/>
</dbReference>
<dbReference type="SMART" id="SM00870">
    <property type="entry name" value="Asparaginase"/>
    <property type="match status" value="1"/>
</dbReference>
<dbReference type="InterPro" id="IPR040919">
    <property type="entry name" value="Asparaginase_C"/>
</dbReference>
<dbReference type="InterPro" id="IPR037152">
    <property type="entry name" value="L-asparaginase_N_sf"/>
</dbReference>
<dbReference type="AlphaFoldDB" id="A0A4Q9G1C5"/>